<dbReference type="AlphaFoldDB" id="A0A0E9V059"/>
<organism evidence="1">
    <name type="scientific">Anguilla anguilla</name>
    <name type="common">European freshwater eel</name>
    <name type="synonym">Muraena anguilla</name>
    <dbReference type="NCBI Taxonomy" id="7936"/>
    <lineage>
        <taxon>Eukaryota</taxon>
        <taxon>Metazoa</taxon>
        <taxon>Chordata</taxon>
        <taxon>Craniata</taxon>
        <taxon>Vertebrata</taxon>
        <taxon>Euteleostomi</taxon>
        <taxon>Actinopterygii</taxon>
        <taxon>Neopterygii</taxon>
        <taxon>Teleostei</taxon>
        <taxon>Anguilliformes</taxon>
        <taxon>Anguillidae</taxon>
        <taxon>Anguilla</taxon>
    </lineage>
</organism>
<sequence>MVWTKVAVQHCLSACVDDAVLKSHQF</sequence>
<protein>
    <submittedName>
        <fullName evidence="1">Uncharacterized protein</fullName>
    </submittedName>
</protein>
<reference evidence="1" key="1">
    <citation type="submission" date="2014-11" db="EMBL/GenBank/DDBJ databases">
        <authorList>
            <person name="Amaro Gonzalez C."/>
        </authorList>
    </citation>
    <scope>NUCLEOTIDE SEQUENCE</scope>
</reference>
<reference evidence="1" key="2">
    <citation type="journal article" date="2015" name="Fish Shellfish Immunol.">
        <title>Early steps in the European eel (Anguilla anguilla)-Vibrio vulnificus interaction in the gills: Role of the RtxA13 toxin.</title>
        <authorList>
            <person name="Callol A."/>
            <person name="Pajuelo D."/>
            <person name="Ebbesson L."/>
            <person name="Teles M."/>
            <person name="MacKenzie S."/>
            <person name="Amaro C."/>
        </authorList>
    </citation>
    <scope>NUCLEOTIDE SEQUENCE</scope>
</reference>
<name>A0A0E9V059_ANGAN</name>
<dbReference type="EMBL" id="GBXM01037058">
    <property type="protein sequence ID" value="JAH71519.1"/>
    <property type="molecule type" value="Transcribed_RNA"/>
</dbReference>
<accession>A0A0E9V059</accession>
<proteinExistence type="predicted"/>
<evidence type="ECO:0000313" key="1">
    <source>
        <dbReference type="EMBL" id="JAH71519.1"/>
    </source>
</evidence>